<keyword evidence="1" id="KW-0472">Membrane</keyword>
<accession>A0A0K9PRS9</accession>
<sequence length="87" mass="10447">MGEWSFAYLEYLMSCLVFNLSIIKRLKIVVQNDEKQFMIQCILNRFAKISYPKLHLYLILKNVKSSPYRQHLTLVDIYALLMDMIRQ</sequence>
<dbReference type="AlphaFoldDB" id="A0A0K9PRS9"/>
<name>A0A0K9PRS9_ZOSMR</name>
<comment type="caution">
    <text evidence="2">The sequence shown here is derived from an EMBL/GenBank/DDBJ whole genome shotgun (WGS) entry which is preliminary data.</text>
</comment>
<evidence type="ECO:0000313" key="2">
    <source>
        <dbReference type="EMBL" id="KMZ71644.1"/>
    </source>
</evidence>
<proteinExistence type="predicted"/>
<feature type="transmembrane region" description="Helical" evidence="1">
    <location>
        <begin position="6"/>
        <end position="23"/>
    </location>
</feature>
<evidence type="ECO:0000313" key="3">
    <source>
        <dbReference type="Proteomes" id="UP000036987"/>
    </source>
</evidence>
<keyword evidence="1" id="KW-1133">Transmembrane helix</keyword>
<dbReference type="EMBL" id="LFYR01000667">
    <property type="protein sequence ID" value="KMZ71644.1"/>
    <property type="molecule type" value="Genomic_DNA"/>
</dbReference>
<dbReference type="Proteomes" id="UP000036987">
    <property type="component" value="Unassembled WGS sequence"/>
</dbReference>
<protein>
    <submittedName>
        <fullName evidence="2">Uncharacterized protein</fullName>
    </submittedName>
</protein>
<keyword evidence="1" id="KW-0812">Transmembrane</keyword>
<keyword evidence="3" id="KW-1185">Reference proteome</keyword>
<organism evidence="2 3">
    <name type="scientific">Zostera marina</name>
    <name type="common">Eelgrass</name>
    <dbReference type="NCBI Taxonomy" id="29655"/>
    <lineage>
        <taxon>Eukaryota</taxon>
        <taxon>Viridiplantae</taxon>
        <taxon>Streptophyta</taxon>
        <taxon>Embryophyta</taxon>
        <taxon>Tracheophyta</taxon>
        <taxon>Spermatophyta</taxon>
        <taxon>Magnoliopsida</taxon>
        <taxon>Liliopsida</taxon>
        <taxon>Zosteraceae</taxon>
        <taxon>Zostera</taxon>
    </lineage>
</organism>
<evidence type="ECO:0000256" key="1">
    <source>
        <dbReference type="SAM" id="Phobius"/>
    </source>
</evidence>
<reference evidence="3" key="1">
    <citation type="journal article" date="2016" name="Nature">
        <title>The genome of the seagrass Zostera marina reveals angiosperm adaptation to the sea.</title>
        <authorList>
            <person name="Olsen J.L."/>
            <person name="Rouze P."/>
            <person name="Verhelst B."/>
            <person name="Lin Y.-C."/>
            <person name="Bayer T."/>
            <person name="Collen J."/>
            <person name="Dattolo E."/>
            <person name="De Paoli E."/>
            <person name="Dittami S."/>
            <person name="Maumus F."/>
            <person name="Michel G."/>
            <person name="Kersting A."/>
            <person name="Lauritano C."/>
            <person name="Lohaus R."/>
            <person name="Toepel M."/>
            <person name="Tonon T."/>
            <person name="Vanneste K."/>
            <person name="Amirebrahimi M."/>
            <person name="Brakel J."/>
            <person name="Bostroem C."/>
            <person name="Chovatia M."/>
            <person name="Grimwood J."/>
            <person name="Jenkins J.W."/>
            <person name="Jueterbock A."/>
            <person name="Mraz A."/>
            <person name="Stam W.T."/>
            <person name="Tice H."/>
            <person name="Bornberg-Bauer E."/>
            <person name="Green P.J."/>
            <person name="Pearson G.A."/>
            <person name="Procaccini G."/>
            <person name="Duarte C.M."/>
            <person name="Schmutz J."/>
            <person name="Reusch T.B.H."/>
            <person name="Van de Peer Y."/>
        </authorList>
    </citation>
    <scope>NUCLEOTIDE SEQUENCE [LARGE SCALE GENOMIC DNA]</scope>
    <source>
        <strain evidence="3">cv. Finnish</strain>
    </source>
</reference>
<gene>
    <name evidence="2" type="ORF">ZOSMA_178G00320</name>
</gene>